<feature type="transmembrane region" description="Helical" evidence="3">
    <location>
        <begin position="72"/>
        <end position="94"/>
    </location>
</feature>
<dbReference type="GO" id="GO:0030246">
    <property type="term" value="F:carbohydrate binding"/>
    <property type="evidence" value="ECO:0000318"/>
    <property type="project" value="GO_Central"/>
</dbReference>
<keyword evidence="3" id="KW-0472">Membrane</keyword>
<dbReference type="Proteomes" id="UP000002279">
    <property type="component" value="Chromosome X1"/>
</dbReference>
<reference evidence="5" key="3">
    <citation type="submission" date="2025-09" db="UniProtKB">
        <authorList>
            <consortium name="Ensembl"/>
        </authorList>
    </citation>
    <scope>IDENTIFICATION</scope>
    <source>
        <strain evidence="5">Glennie</strain>
    </source>
</reference>
<dbReference type="InterPro" id="IPR018378">
    <property type="entry name" value="C-type_lectin_CS"/>
</dbReference>
<dbReference type="SMART" id="SM00034">
    <property type="entry name" value="CLECT"/>
    <property type="match status" value="1"/>
</dbReference>
<evidence type="ECO:0000256" key="2">
    <source>
        <dbReference type="ARBA" id="ARBA00023157"/>
    </source>
</evidence>
<dbReference type="CDD" id="cd03590">
    <property type="entry name" value="CLECT_DC-SIGN_like"/>
    <property type="match status" value="1"/>
</dbReference>
<proteinExistence type="predicted"/>
<name>F6RZG6_ORNAN</name>
<dbReference type="InterPro" id="IPR033989">
    <property type="entry name" value="CD209-like_CTLD"/>
</dbReference>
<protein>
    <recommendedName>
        <fullName evidence="4">C-type lectin domain-containing protein</fullName>
    </recommendedName>
</protein>
<dbReference type="FunCoup" id="F6RZG6">
    <property type="interactions" value="203"/>
</dbReference>
<dbReference type="Pfam" id="PF00059">
    <property type="entry name" value="Lectin_C"/>
    <property type="match status" value="1"/>
</dbReference>
<sequence length="342" mass="38357">MGRSDLGRGHFLPKPIHLLYKSGVSRSSLPPPTMQQQDGYLHWDNSVRLSLAEIQPRRAGSSLQLPRGWATLPLYLVLAGTLVLWGSLLGVMLAKASEMSTRLKQLQEVQNGLSMNASMVRRDVEELVVAVEAVKSNGSRAWTQLSIMQGALRGRDTELSDVRIQLLLLEGKHSQLSAQVTQELAQAGKAQEDLRSEMFRAVSALQRGHTSSCQPCPIDWKTFEGSCYFFSPTKSSWHSAKSKCLSEGSHLVIINDQQEQNFLTQNTNNFGYWIGLSDTEVEGKHKWIDGSDITFVYWNRGEPNDSYGREDCVMMLSHGHWNDAPCSSELDNWICEKRQQSC</sequence>
<dbReference type="GO" id="GO:0009897">
    <property type="term" value="C:external side of plasma membrane"/>
    <property type="evidence" value="ECO:0000318"/>
    <property type="project" value="GO_Central"/>
</dbReference>
<dbReference type="InterPro" id="IPR050111">
    <property type="entry name" value="C-type_lectin/snaclec_domain"/>
</dbReference>
<accession>F6RZG6</accession>
<dbReference type="GeneTree" id="ENSGT00940000162906"/>
<keyword evidence="1" id="KW-0430">Lectin</keyword>
<dbReference type="OMA" id="CKGIWIC"/>
<dbReference type="eggNOG" id="KOG4297">
    <property type="taxonomic scope" value="Eukaryota"/>
</dbReference>
<keyword evidence="3" id="KW-1133">Transmembrane helix</keyword>
<dbReference type="AlphaFoldDB" id="F6RZG6"/>
<evidence type="ECO:0000256" key="3">
    <source>
        <dbReference type="SAM" id="Phobius"/>
    </source>
</evidence>
<dbReference type="InterPro" id="IPR016187">
    <property type="entry name" value="CTDL_fold"/>
</dbReference>
<evidence type="ECO:0000259" key="4">
    <source>
        <dbReference type="PROSITE" id="PS50041"/>
    </source>
</evidence>
<dbReference type="PROSITE" id="PS50041">
    <property type="entry name" value="C_TYPE_LECTIN_2"/>
    <property type="match status" value="1"/>
</dbReference>
<dbReference type="GO" id="GO:0006955">
    <property type="term" value="P:immune response"/>
    <property type="evidence" value="ECO:0000318"/>
    <property type="project" value="GO_Central"/>
</dbReference>
<keyword evidence="3" id="KW-0812">Transmembrane</keyword>
<feature type="domain" description="C-type lectin" evidence="4">
    <location>
        <begin position="223"/>
        <end position="330"/>
    </location>
</feature>
<evidence type="ECO:0000256" key="1">
    <source>
        <dbReference type="ARBA" id="ARBA00022734"/>
    </source>
</evidence>
<dbReference type="InParanoid" id="F6RZG6"/>
<reference evidence="5" key="2">
    <citation type="submission" date="2025-08" db="UniProtKB">
        <authorList>
            <consortium name="Ensembl"/>
        </authorList>
    </citation>
    <scope>IDENTIFICATION</scope>
    <source>
        <strain evidence="5">Glennie</strain>
    </source>
</reference>
<dbReference type="Bgee" id="ENSOANG00000009700">
    <property type="expression patterns" value="Expressed in liver and 1 other cell type or tissue"/>
</dbReference>
<organism evidence="5 6">
    <name type="scientific">Ornithorhynchus anatinus</name>
    <name type="common">Duckbill platypus</name>
    <dbReference type="NCBI Taxonomy" id="9258"/>
    <lineage>
        <taxon>Eukaryota</taxon>
        <taxon>Metazoa</taxon>
        <taxon>Chordata</taxon>
        <taxon>Craniata</taxon>
        <taxon>Vertebrata</taxon>
        <taxon>Euteleostomi</taxon>
        <taxon>Mammalia</taxon>
        <taxon>Monotremata</taxon>
        <taxon>Ornithorhynchidae</taxon>
        <taxon>Ornithorhynchus</taxon>
    </lineage>
</organism>
<keyword evidence="2" id="KW-1015">Disulfide bond</keyword>
<dbReference type="Ensembl" id="ENSOANT00000015397.3">
    <property type="protein sequence ID" value="ENSOANP00000015394.3"/>
    <property type="gene ID" value="ENSOANG00000009700.3"/>
</dbReference>
<dbReference type="PANTHER" id="PTHR22803">
    <property type="entry name" value="MANNOSE, PHOSPHOLIPASE, LECTIN RECEPTOR RELATED"/>
    <property type="match status" value="1"/>
</dbReference>
<dbReference type="PROSITE" id="PS00615">
    <property type="entry name" value="C_TYPE_LECTIN_1"/>
    <property type="match status" value="1"/>
</dbReference>
<dbReference type="Gene3D" id="3.10.100.10">
    <property type="entry name" value="Mannose-Binding Protein A, subunit A"/>
    <property type="match status" value="1"/>
</dbReference>
<dbReference type="SUPFAM" id="SSF56436">
    <property type="entry name" value="C-type lectin-like"/>
    <property type="match status" value="1"/>
</dbReference>
<evidence type="ECO:0000313" key="6">
    <source>
        <dbReference type="Proteomes" id="UP000002279"/>
    </source>
</evidence>
<dbReference type="InterPro" id="IPR016186">
    <property type="entry name" value="C-type_lectin-like/link_sf"/>
</dbReference>
<dbReference type="GO" id="GO:0038187">
    <property type="term" value="F:pattern recognition receptor activity"/>
    <property type="evidence" value="ECO:0000318"/>
    <property type="project" value="GO_Central"/>
</dbReference>
<reference evidence="5 6" key="1">
    <citation type="journal article" date="2008" name="Nature">
        <title>Genome analysis of the platypus reveals unique signatures of evolution.</title>
        <authorList>
            <person name="Warren W.C."/>
            <person name="Hillier L.W."/>
            <person name="Marshall Graves J.A."/>
            <person name="Birney E."/>
            <person name="Ponting C.P."/>
            <person name="Grutzner F."/>
            <person name="Belov K."/>
            <person name="Miller W."/>
            <person name="Clarke L."/>
            <person name="Chinwalla A.T."/>
            <person name="Yang S.P."/>
            <person name="Heger A."/>
            <person name="Locke D.P."/>
            <person name="Miethke P."/>
            <person name="Waters P.D."/>
            <person name="Veyrunes F."/>
            <person name="Fulton L."/>
            <person name="Fulton B."/>
            <person name="Graves T."/>
            <person name="Wallis J."/>
            <person name="Puente X.S."/>
            <person name="Lopez-Otin C."/>
            <person name="Ordonez G.R."/>
            <person name="Eichler E.E."/>
            <person name="Chen L."/>
            <person name="Cheng Z."/>
            <person name="Deakin J.E."/>
            <person name="Alsop A."/>
            <person name="Thompson K."/>
            <person name="Kirby P."/>
            <person name="Papenfuss A.T."/>
            <person name="Wakefield M.J."/>
            <person name="Olender T."/>
            <person name="Lancet D."/>
            <person name="Huttley G.A."/>
            <person name="Smit A.F."/>
            <person name="Pask A."/>
            <person name="Temple-Smith P."/>
            <person name="Batzer M.A."/>
            <person name="Walker J.A."/>
            <person name="Konkel M.K."/>
            <person name="Harris R.S."/>
            <person name="Whittington C.M."/>
            <person name="Wong E.S."/>
            <person name="Gemmell N.J."/>
            <person name="Buschiazzo E."/>
            <person name="Vargas Jentzsch I.M."/>
            <person name="Merkel A."/>
            <person name="Schmitz J."/>
            <person name="Zemann A."/>
            <person name="Churakov G."/>
            <person name="Kriegs J.O."/>
            <person name="Brosius J."/>
            <person name="Murchison E.P."/>
            <person name="Sachidanandam R."/>
            <person name="Smith C."/>
            <person name="Hannon G.J."/>
            <person name="Tsend-Ayush E."/>
            <person name="McMillan D."/>
            <person name="Attenborough R."/>
            <person name="Rens W."/>
            <person name="Ferguson-Smith M."/>
            <person name="Lefevre C.M."/>
            <person name="Sharp J.A."/>
            <person name="Nicholas K.R."/>
            <person name="Ray D.A."/>
            <person name="Kube M."/>
            <person name="Reinhardt R."/>
            <person name="Pringle T.H."/>
            <person name="Taylor J."/>
            <person name="Jones R.C."/>
            <person name="Nixon B."/>
            <person name="Dacheux J.L."/>
            <person name="Niwa H."/>
            <person name="Sekita Y."/>
            <person name="Huang X."/>
            <person name="Stark A."/>
            <person name="Kheradpour P."/>
            <person name="Kellis M."/>
            <person name="Flicek P."/>
            <person name="Chen Y."/>
            <person name="Webber C."/>
            <person name="Hardison R."/>
            <person name="Nelson J."/>
            <person name="Hallsworth-Pepin K."/>
            <person name="Delehaunty K."/>
            <person name="Markovic C."/>
            <person name="Minx P."/>
            <person name="Feng Y."/>
            <person name="Kremitzki C."/>
            <person name="Mitreva M."/>
            <person name="Glasscock J."/>
            <person name="Wylie T."/>
            <person name="Wohldmann P."/>
            <person name="Thiru P."/>
            <person name="Nhan M.N."/>
            <person name="Pohl C.S."/>
            <person name="Smith S.M."/>
            <person name="Hou S."/>
            <person name="Nefedov M."/>
            <person name="de Jong P.J."/>
            <person name="Renfree M.B."/>
            <person name="Mardis E.R."/>
            <person name="Wilson R.K."/>
        </authorList>
    </citation>
    <scope>NUCLEOTIDE SEQUENCE [LARGE SCALE GENOMIC DNA]</scope>
    <source>
        <strain evidence="5 6">Glennie</strain>
    </source>
</reference>
<evidence type="ECO:0000313" key="5">
    <source>
        <dbReference type="Ensembl" id="ENSOANP00000015394.3"/>
    </source>
</evidence>
<dbReference type="InterPro" id="IPR001304">
    <property type="entry name" value="C-type_lectin-like"/>
</dbReference>
<keyword evidence="6" id="KW-1185">Reference proteome</keyword>